<protein>
    <submittedName>
        <fullName evidence="5">HlyD family efflux transporter periplasmic adaptor subunit</fullName>
    </submittedName>
</protein>
<proteinExistence type="predicted"/>
<dbReference type="EMBL" id="JASGBQ010000022">
    <property type="protein sequence ID" value="MDI9242967.1"/>
    <property type="molecule type" value="Genomic_DNA"/>
</dbReference>
<evidence type="ECO:0000256" key="3">
    <source>
        <dbReference type="SAM" id="Coils"/>
    </source>
</evidence>
<evidence type="ECO:0000256" key="4">
    <source>
        <dbReference type="SAM" id="MobiDB-lite"/>
    </source>
</evidence>
<dbReference type="RefSeq" id="WP_283231402.1">
    <property type="nucleotide sequence ID" value="NZ_JASGBQ010000022.1"/>
</dbReference>
<dbReference type="Gene3D" id="2.40.420.20">
    <property type="match status" value="1"/>
</dbReference>
<accession>A0AAP4EYI3</accession>
<comment type="caution">
    <text evidence="5">The sequence shown here is derived from an EMBL/GenBank/DDBJ whole genome shotgun (WGS) entry which is preliminary data.</text>
</comment>
<evidence type="ECO:0000256" key="2">
    <source>
        <dbReference type="ARBA" id="ARBA00023054"/>
    </source>
</evidence>
<evidence type="ECO:0000313" key="6">
    <source>
        <dbReference type="Proteomes" id="UP001300383"/>
    </source>
</evidence>
<reference evidence="5 6" key="1">
    <citation type="submission" date="2023-05" db="EMBL/GenBank/DDBJ databases">
        <title>[ruminococcus] sp. nov., isolated from a pig farm feces dump.</title>
        <authorList>
            <person name="Chang Y.-H."/>
        </authorList>
    </citation>
    <scope>NUCLEOTIDE SEQUENCE [LARGE SCALE GENOMIC DNA]</scope>
    <source>
        <strain evidence="5 6">YH-rum2234</strain>
    </source>
</reference>
<comment type="subcellular location">
    <subcellularLocation>
        <location evidence="1">Cell envelope</location>
    </subcellularLocation>
</comment>
<gene>
    <name evidence="5" type="ORF">QJ036_10865</name>
</gene>
<evidence type="ECO:0000256" key="1">
    <source>
        <dbReference type="ARBA" id="ARBA00004196"/>
    </source>
</evidence>
<organism evidence="5 6">
    <name type="scientific">Fusibacillus kribbianus</name>
    <dbReference type="NCBI Taxonomy" id="3044208"/>
    <lineage>
        <taxon>Bacteria</taxon>
        <taxon>Bacillati</taxon>
        <taxon>Bacillota</taxon>
        <taxon>Clostridia</taxon>
        <taxon>Lachnospirales</taxon>
        <taxon>Lachnospiraceae</taxon>
        <taxon>Fusibacillus</taxon>
    </lineage>
</organism>
<feature type="region of interest" description="Disordered" evidence="4">
    <location>
        <begin position="154"/>
        <end position="191"/>
    </location>
</feature>
<dbReference type="PANTHER" id="PTHR32347:SF14">
    <property type="entry name" value="EFFLUX SYSTEM COMPONENT YKNX-RELATED"/>
    <property type="match status" value="1"/>
</dbReference>
<dbReference type="PANTHER" id="PTHR32347">
    <property type="entry name" value="EFFLUX SYSTEM COMPONENT YKNX-RELATED"/>
    <property type="match status" value="1"/>
</dbReference>
<name>A0AAP4EYI3_9FIRM</name>
<feature type="coiled-coil region" evidence="3">
    <location>
        <begin position="399"/>
        <end position="440"/>
    </location>
</feature>
<evidence type="ECO:0000313" key="5">
    <source>
        <dbReference type="EMBL" id="MDI9242967.1"/>
    </source>
</evidence>
<sequence>MKSSGKKLAVMIVSVVLVIALAGGGILFAVKNSGKPVKVAPVSAMNNGGYWNSSTDLAPYGNVTTNMNQEILYDESLVITEIFVSEGDTVRIGDPLIAYDTTLVSLELEMKQMEVEGIGLNIQNVTAELEQLRKTKPVASASPNGLAGMALATAADPAESSAPGESSDPAGPSDPADPSNPADPPLPAGTVYSEITADSVPYKGSGTNEDPFRYYVCPAKDKAAVTVRSDYLKKALAEKTTAVFDTVDQAETPRRIVSSWEMNWNTVSELLKTMTGTELPEALRNQPVYREITADALPYNLPCEGGSAIPGIEAGDGSPENPFRILCIPGAPADAEFLSMVLDSQSTYVFEAVDDAENPSRILYSWTLNGKAPETPEDPGMDDPGIIDPGIDIPTGPTKEELAREIREKEELLKTLDLNKRTAELELRQLQKKMDDGVIESTLNGTVKSVIDEETAKLEGSPLIKVSGEEGFYVTGAVSETALGKVETGMTVTVTSWNMGMSYEATITSISSSPFSGNYYSSNPNMSYYPFTAVISGDADLSNGEGVDLSMDGFTSSYDPNAIFLSQAFVREEGTRYYVYKKGEDGRLTKQYVEAGKVMYGSIEIRSGLDMDDEIAFPYGRDVKEGARTEQADTLYDYGY</sequence>
<dbReference type="AlphaFoldDB" id="A0AAP4EYI3"/>
<dbReference type="Proteomes" id="UP001300383">
    <property type="component" value="Unassembled WGS sequence"/>
</dbReference>
<keyword evidence="2 3" id="KW-0175">Coiled coil</keyword>
<dbReference type="InterPro" id="IPR050465">
    <property type="entry name" value="UPF0194_transport"/>
</dbReference>
<feature type="compositionally biased region" description="Low complexity" evidence="4">
    <location>
        <begin position="154"/>
        <end position="180"/>
    </location>
</feature>
<keyword evidence="6" id="KW-1185">Reference proteome</keyword>
<dbReference type="GO" id="GO:0030313">
    <property type="term" value="C:cell envelope"/>
    <property type="evidence" value="ECO:0007669"/>
    <property type="project" value="UniProtKB-SubCell"/>
</dbReference>